<dbReference type="InterPro" id="IPR005225">
    <property type="entry name" value="Small_GTP-bd"/>
</dbReference>
<dbReference type="EMBL" id="KB007900">
    <property type="protein sequence ID" value="ELR21714.1"/>
    <property type="molecule type" value="Genomic_DNA"/>
</dbReference>
<keyword evidence="2" id="KW-0342">GTP-binding</keyword>
<organism evidence="3 4">
    <name type="scientific">Acanthamoeba castellanii (strain ATCC 30010 / Neff)</name>
    <dbReference type="NCBI Taxonomy" id="1257118"/>
    <lineage>
        <taxon>Eukaryota</taxon>
        <taxon>Amoebozoa</taxon>
        <taxon>Discosea</taxon>
        <taxon>Longamoebia</taxon>
        <taxon>Centramoebida</taxon>
        <taxon>Acanthamoebidae</taxon>
        <taxon>Acanthamoeba</taxon>
    </lineage>
</organism>
<dbReference type="InterPro" id="IPR003578">
    <property type="entry name" value="Small_GTPase_Rho"/>
</dbReference>
<accession>L8H886</accession>
<keyword evidence="4" id="KW-1185">Reference proteome</keyword>
<evidence type="ECO:0000313" key="3">
    <source>
        <dbReference type="EMBL" id="ELR21714.1"/>
    </source>
</evidence>
<dbReference type="PANTHER" id="PTHR24072">
    <property type="entry name" value="RHO FAMILY GTPASE"/>
    <property type="match status" value="1"/>
</dbReference>
<dbReference type="InterPro" id="IPR027417">
    <property type="entry name" value="P-loop_NTPase"/>
</dbReference>
<dbReference type="FunFam" id="3.40.50.300:FF:000118">
    <property type="entry name" value="Rho-related GTP-binding protein RhoG"/>
    <property type="match status" value="1"/>
</dbReference>
<dbReference type="GO" id="GO:0051301">
    <property type="term" value="P:cell division"/>
    <property type="evidence" value="ECO:0007669"/>
    <property type="project" value="UniProtKB-KW"/>
</dbReference>
<sequence length="195" mass="21489">MATRQVKLVVVGDGAVGKTCLLLSYATNGMPKTYEPTIFDNFVVQLSANGESLELSLWDTAGQEDFDRLRPLSYGNTDVFLLCFSVVDPVSFDNVLDKWLTELRHYCPSAAIILVGTKSDLRQDGTTLEALKRRGQSPVSVEQAEAGARKMRAVTYVECSAITGHNLKHTFDEAIKAVLLGKRNRGTDKKKCLVM</sequence>
<dbReference type="SMART" id="SM00173">
    <property type="entry name" value="RAS"/>
    <property type="match status" value="1"/>
</dbReference>
<dbReference type="PRINTS" id="PR00449">
    <property type="entry name" value="RASTRNSFRMNG"/>
</dbReference>
<dbReference type="KEGG" id="acan:ACA1_384370"/>
<dbReference type="SMART" id="SM00175">
    <property type="entry name" value="RAB"/>
    <property type="match status" value="1"/>
</dbReference>
<dbReference type="NCBIfam" id="TIGR00231">
    <property type="entry name" value="small_GTP"/>
    <property type="match status" value="1"/>
</dbReference>
<dbReference type="InterPro" id="IPR001806">
    <property type="entry name" value="Small_GTPase"/>
</dbReference>
<reference evidence="3 4" key="1">
    <citation type="journal article" date="2013" name="Genome Biol.">
        <title>Genome of Acanthamoeba castellanii highlights extensive lateral gene transfer and early evolution of tyrosine kinase signaling.</title>
        <authorList>
            <person name="Clarke M."/>
            <person name="Lohan A.J."/>
            <person name="Liu B."/>
            <person name="Lagkouvardos I."/>
            <person name="Roy S."/>
            <person name="Zafar N."/>
            <person name="Bertelli C."/>
            <person name="Schilde C."/>
            <person name="Kianianmomeni A."/>
            <person name="Burglin T.R."/>
            <person name="Frech C."/>
            <person name="Turcotte B."/>
            <person name="Kopec K.O."/>
            <person name="Synnott J.M."/>
            <person name="Choo C."/>
            <person name="Paponov I."/>
            <person name="Finkler A."/>
            <person name="Soon Heng Tan C."/>
            <person name="Hutchins A.P."/>
            <person name="Weinmeier T."/>
            <person name="Rattei T."/>
            <person name="Chu J.S."/>
            <person name="Gimenez G."/>
            <person name="Irimia M."/>
            <person name="Rigden D.J."/>
            <person name="Fitzpatrick D.A."/>
            <person name="Lorenzo-Morales J."/>
            <person name="Bateman A."/>
            <person name="Chiu C.H."/>
            <person name="Tang P."/>
            <person name="Hegemann P."/>
            <person name="Fromm H."/>
            <person name="Raoult D."/>
            <person name="Greub G."/>
            <person name="Miranda-Saavedra D."/>
            <person name="Chen N."/>
            <person name="Nash P."/>
            <person name="Ginger M.L."/>
            <person name="Horn M."/>
            <person name="Schaap P."/>
            <person name="Caler L."/>
            <person name="Loftus B."/>
        </authorList>
    </citation>
    <scope>NUCLEOTIDE SEQUENCE [LARGE SCALE GENOMIC DNA]</scope>
    <source>
        <strain evidence="3 4">Neff</strain>
    </source>
</reference>
<dbReference type="PROSITE" id="PS51421">
    <property type="entry name" value="RAS"/>
    <property type="match status" value="1"/>
</dbReference>
<dbReference type="SMART" id="SM00174">
    <property type="entry name" value="RHO"/>
    <property type="match status" value="1"/>
</dbReference>
<dbReference type="RefSeq" id="XP_004347096.1">
    <property type="nucleotide sequence ID" value="XM_004347046.1"/>
</dbReference>
<dbReference type="AlphaFoldDB" id="L8H886"/>
<name>L8H886_ACACF</name>
<evidence type="ECO:0000256" key="2">
    <source>
        <dbReference type="ARBA" id="ARBA00023134"/>
    </source>
</evidence>
<dbReference type="GeneID" id="14922623"/>
<dbReference type="PROSITE" id="PS51419">
    <property type="entry name" value="RAB"/>
    <property type="match status" value="1"/>
</dbReference>
<dbReference type="Proteomes" id="UP000011083">
    <property type="component" value="Unassembled WGS sequence"/>
</dbReference>
<dbReference type="OrthoDB" id="8830751at2759"/>
<evidence type="ECO:0000256" key="1">
    <source>
        <dbReference type="ARBA" id="ARBA00022741"/>
    </source>
</evidence>
<dbReference type="VEuPathDB" id="AmoebaDB:ACA1_384370"/>
<dbReference type="CDD" id="cd00157">
    <property type="entry name" value="Rho"/>
    <property type="match status" value="1"/>
</dbReference>
<dbReference type="STRING" id="1257118.L8H886"/>
<protein>
    <submittedName>
        <fullName evidence="3">Cell division control protein 42, putative</fullName>
    </submittedName>
</protein>
<proteinExistence type="predicted"/>
<dbReference type="Pfam" id="PF00071">
    <property type="entry name" value="Ras"/>
    <property type="match status" value="1"/>
</dbReference>
<dbReference type="OMA" id="NDNVMRR"/>
<gene>
    <name evidence="3" type="ORF">ACA1_384370</name>
</gene>
<dbReference type="GO" id="GO:0003924">
    <property type="term" value="F:GTPase activity"/>
    <property type="evidence" value="ECO:0007669"/>
    <property type="project" value="InterPro"/>
</dbReference>
<dbReference type="SUPFAM" id="SSF52540">
    <property type="entry name" value="P-loop containing nucleoside triphosphate hydrolases"/>
    <property type="match status" value="1"/>
</dbReference>
<evidence type="ECO:0000313" key="4">
    <source>
        <dbReference type="Proteomes" id="UP000011083"/>
    </source>
</evidence>
<keyword evidence="3" id="KW-0131">Cell cycle</keyword>
<dbReference type="Gene3D" id="3.40.50.300">
    <property type="entry name" value="P-loop containing nucleotide triphosphate hydrolases"/>
    <property type="match status" value="1"/>
</dbReference>
<keyword evidence="1" id="KW-0547">Nucleotide-binding</keyword>
<dbReference type="GO" id="GO:0007264">
    <property type="term" value="P:small GTPase-mediated signal transduction"/>
    <property type="evidence" value="ECO:0007669"/>
    <property type="project" value="InterPro"/>
</dbReference>
<dbReference type="GO" id="GO:0005525">
    <property type="term" value="F:GTP binding"/>
    <property type="evidence" value="ECO:0007669"/>
    <property type="project" value="UniProtKB-KW"/>
</dbReference>
<keyword evidence="3" id="KW-0132">Cell division</keyword>
<dbReference type="PROSITE" id="PS51420">
    <property type="entry name" value="RHO"/>
    <property type="match status" value="1"/>
</dbReference>